<dbReference type="Gene3D" id="3.90.550.10">
    <property type="entry name" value="Spore Coat Polysaccharide Biosynthesis Protein SpsA, Chain A"/>
    <property type="match status" value="1"/>
</dbReference>
<evidence type="ECO:0000256" key="1">
    <source>
        <dbReference type="SAM" id="Phobius"/>
    </source>
</evidence>
<dbReference type="SUPFAM" id="SSF53448">
    <property type="entry name" value="Nucleotide-diphospho-sugar transferases"/>
    <property type="match status" value="1"/>
</dbReference>
<keyword evidence="4" id="KW-1185">Reference proteome</keyword>
<dbReference type="CDD" id="cd04179">
    <property type="entry name" value="DPM_DPG-synthase_like"/>
    <property type="match status" value="1"/>
</dbReference>
<reference evidence="3 4" key="1">
    <citation type="submission" date="2021-01" db="EMBL/GenBank/DDBJ databases">
        <title>Draft genomes of Rhodovulum sulfidophilum.</title>
        <authorList>
            <person name="Guzman M.S."/>
        </authorList>
    </citation>
    <scope>NUCLEOTIDE SEQUENCE [LARGE SCALE GENOMIC DNA]</scope>
    <source>
        <strain evidence="3 4">AB35</strain>
    </source>
</reference>
<comment type="caution">
    <text evidence="3">The sequence shown here is derived from an EMBL/GenBank/DDBJ whole genome shotgun (WGS) entry which is preliminary data.</text>
</comment>
<name>A0ABS1RY85_RHOSU</name>
<feature type="transmembrane region" description="Helical" evidence="1">
    <location>
        <begin position="238"/>
        <end position="261"/>
    </location>
</feature>
<evidence type="ECO:0000313" key="4">
    <source>
        <dbReference type="Proteomes" id="UP000604473"/>
    </source>
</evidence>
<keyword evidence="1" id="KW-0472">Membrane</keyword>
<evidence type="ECO:0000313" key="3">
    <source>
        <dbReference type="EMBL" id="MBL3611059.1"/>
    </source>
</evidence>
<dbReference type="InterPro" id="IPR001173">
    <property type="entry name" value="Glyco_trans_2-like"/>
</dbReference>
<accession>A0ABS1RY85</accession>
<dbReference type="PANTHER" id="PTHR48090:SF7">
    <property type="entry name" value="RFBJ PROTEIN"/>
    <property type="match status" value="1"/>
</dbReference>
<dbReference type="EMBL" id="JAESJJ010000044">
    <property type="protein sequence ID" value="MBL3611059.1"/>
    <property type="molecule type" value="Genomic_DNA"/>
</dbReference>
<evidence type="ECO:0000259" key="2">
    <source>
        <dbReference type="Pfam" id="PF00535"/>
    </source>
</evidence>
<keyword evidence="1" id="KW-1133">Transmembrane helix</keyword>
<protein>
    <submittedName>
        <fullName evidence="3">Glycosyltransferase family 2 protein</fullName>
    </submittedName>
</protein>
<feature type="transmembrane region" description="Helical" evidence="1">
    <location>
        <begin position="273"/>
        <end position="295"/>
    </location>
</feature>
<dbReference type="Pfam" id="PF00535">
    <property type="entry name" value="Glycos_transf_2"/>
    <property type="match status" value="1"/>
</dbReference>
<gene>
    <name evidence="3" type="ORF">JMM60_20195</name>
</gene>
<keyword evidence="1" id="KW-0812">Transmembrane</keyword>
<dbReference type="Proteomes" id="UP000604473">
    <property type="component" value="Unassembled WGS sequence"/>
</dbReference>
<dbReference type="RefSeq" id="WP_202250553.1">
    <property type="nucleotide sequence ID" value="NZ_JAESJJ010000044.1"/>
</dbReference>
<sequence length="340" mass="37192">MSTNVDSRIVVQIPCYNEEATLEATIAEIRKATAAFRNCLILVVDDGSTDGTVEVARKAKADFIARHSSNRGLARAYMTGLAASLNLGADIIVNTDADNQYRAAGIPALVRAISEEQADVAVGARPIEQTEHFSRLKRRLQRLGTRVVRGLSGTDVRDATSGFRAITREAALRLNTFSDYTYTLETLIQAGRSGLRVTSVDIETNPPTRPSRLMRSMRQYVLRSIGDMLRISTIYSPLRSYLTVAAPPLAVAIFLGLRYVFLVSFVDPSRSHAPSLILAGILTGLAFLLCGLGIIGEIMTVNRRILEELRINQRRQLAESGSLGGRVDFNLIEISHGTSK</sequence>
<dbReference type="InterPro" id="IPR029044">
    <property type="entry name" value="Nucleotide-diphossugar_trans"/>
</dbReference>
<organism evidence="3 4">
    <name type="scientific">Rhodovulum sulfidophilum</name>
    <name type="common">Rhodobacter sulfidophilus</name>
    <dbReference type="NCBI Taxonomy" id="35806"/>
    <lineage>
        <taxon>Bacteria</taxon>
        <taxon>Pseudomonadati</taxon>
        <taxon>Pseudomonadota</taxon>
        <taxon>Alphaproteobacteria</taxon>
        <taxon>Rhodobacterales</taxon>
        <taxon>Paracoccaceae</taxon>
        <taxon>Rhodovulum</taxon>
    </lineage>
</organism>
<dbReference type="PANTHER" id="PTHR48090">
    <property type="entry name" value="UNDECAPRENYL-PHOSPHATE 4-DEOXY-4-FORMAMIDO-L-ARABINOSE TRANSFERASE-RELATED"/>
    <property type="match status" value="1"/>
</dbReference>
<feature type="domain" description="Glycosyltransferase 2-like" evidence="2">
    <location>
        <begin position="12"/>
        <end position="171"/>
    </location>
</feature>
<proteinExistence type="predicted"/>
<dbReference type="InterPro" id="IPR050256">
    <property type="entry name" value="Glycosyltransferase_2"/>
</dbReference>